<organism evidence="2 3">
    <name type="scientific">Pinibacter aurantiacus</name>
    <dbReference type="NCBI Taxonomy" id="2851599"/>
    <lineage>
        <taxon>Bacteria</taxon>
        <taxon>Pseudomonadati</taxon>
        <taxon>Bacteroidota</taxon>
        <taxon>Chitinophagia</taxon>
        <taxon>Chitinophagales</taxon>
        <taxon>Chitinophagaceae</taxon>
        <taxon>Pinibacter</taxon>
    </lineage>
</organism>
<dbReference type="Proteomes" id="UP000812270">
    <property type="component" value="Unassembled WGS sequence"/>
</dbReference>
<dbReference type="EMBL" id="JAHSPG010000012">
    <property type="protein sequence ID" value="MBV4358498.1"/>
    <property type="molecule type" value="Genomic_DNA"/>
</dbReference>
<evidence type="ECO:0000313" key="2">
    <source>
        <dbReference type="EMBL" id="MBV4358498.1"/>
    </source>
</evidence>
<gene>
    <name evidence="2" type="ORF">KTO63_15140</name>
</gene>
<dbReference type="RefSeq" id="WP_217792211.1">
    <property type="nucleotide sequence ID" value="NZ_JAHSPG010000012.1"/>
</dbReference>
<evidence type="ECO:0000256" key="1">
    <source>
        <dbReference type="SAM" id="Phobius"/>
    </source>
</evidence>
<keyword evidence="1" id="KW-0812">Transmembrane</keyword>
<dbReference type="AlphaFoldDB" id="A0A9E2SBT0"/>
<evidence type="ECO:0000313" key="3">
    <source>
        <dbReference type="Proteomes" id="UP000812270"/>
    </source>
</evidence>
<proteinExistence type="predicted"/>
<reference evidence="2" key="1">
    <citation type="submission" date="2021-06" db="EMBL/GenBank/DDBJ databases">
        <authorList>
            <person name="Huq M.A."/>
        </authorList>
    </citation>
    <scope>NUCLEOTIDE SEQUENCE</scope>
    <source>
        <strain evidence="2">MAH-26</strain>
    </source>
</reference>
<name>A0A9E2SBT0_9BACT</name>
<keyword evidence="3" id="KW-1185">Reference proteome</keyword>
<protein>
    <submittedName>
        <fullName evidence="2">Uncharacterized protein</fullName>
    </submittedName>
</protein>
<keyword evidence="1" id="KW-0472">Membrane</keyword>
<keyword evidence="1" id="KW-1133">Transmembrane helix</keyword>
<sequence>MKPDLINILSNSNKDIDNQQLMDYISGKLSEAEKHAIEEDTVDNDFMNDAMEGLQSFKDNKKINFFVDQINNDLHKRLGEKKARKNKRRLKEEPWIYMAVVIVLVLIVLAYVVIHNLPKAN</sequence>
<feature type="transmembrane region" description="Helical" evidence="1">
    <location>
        <begin position="94"/>
        <end position="114"/>
    </location>
</feature>
<accession>A0A9E2SBT0</accession>
<comment type="caution">
    <text evidence="2">The sequence shown here is derived from an EMBL/GenBank/DDBJ whole genome shotgun (WGS) entry which is preliminary data.</text>
</comment>